<sequence>MLGQADMSDRQRHPTPARTALTSMQGDNQIRGGDQLGLRAYNKRMILNLIRQAGALPKAEIARLTGLSAQAVSVIVNALLKEKLVRKEKKVRGKVGQPHTPIALNANGVLSVGVKIGRRSLELMLVNFHGEAIVYQQFPYAAPRQRAVAALLRQELANLLAGVDETLRDRIIGVGVAMPGQISAWTDVMGLDPAELMDWDQIDIVAFIAEQTGLPVEIHNDATAACAAEMVLGGALTFSNALYLYVGTFIGGGVVINGQLFEGAQHNAGALGSMPVATAGGGREQLIRQGSLFRLERTLREAGIREAGMIADLVQDPRAKDAFGQWRQSAAAPVAQAIAAALSVIDFEGVVIDAMLHPPEVEAFVQDVRDALLRIDMTGTSPMVLRHGSIGPKARVTGAALLPLIRQFSPDQELLVKKAVAAA</sequence>
<comment type="caution">
    <text evidence="3">The sequence shown here is derived from an EMBL/GenBank/DDBJ whole genome shotgun (WGS) entry which is preliminary data.</text>
</comment>
<dbReference type="Gene3D" id="1.10.10.10">
    <property type="entry name" value="Winged helix-like DNA-binding domain superfamily/Winged helix DNA-binding domain"/>
    <property type="match status" value="1"/>
</dbReference>
<evidence type="ECO:0000313" key="4">
    <source>
        <dbReference type="Proteomes" id="UP000761264"/>
    </source>
</evidence>
<dbReference type="InterPro" id="IPR021133">
    <property type="entry name" value="HEAT_type_2"/>
</dbReference>
<keyword evidence="4" id="KW-1185">Reference proteome</keyword>
<dbReference type="PANTHER" id="PTHR18964">
    <property type="entry name" value="ROK (REPRESSOR, ORF, KINASE) FAMILY"/>
    <property type="match status" value="1"/>
</dbReference>
<dbReference type="SUPFAM" id="SSF46785">
    <property type="entry name" value="Winged helix' DNA-binding domain"/>
    <property type="match status" value="1"/>
</dbReference>
<dbReference type="Gene3D" id="3.30.420.40">
    <property type="match status" value="2"/>
</dbReference>
<evidence type="ECO:0000256" key="1">
    <source>
        <dbReference type="ARBA" id="ARBA00006479"/>
    </source>
</evidence>
<dbReference type="InterPro" id="IPR036390">
    <property type="entry name" value="WH_DNA-bd_sf"/>
</dbReference>
<evidence type="ECO:0000256" key="2">
    <source>
        <dbReference type="SAM" id="MobiDB-lite"/>
    </source>
</evidence>
<dbReference type="Pfam" id="PF00480">
    <property type="entry name" value="ROK"/>
    <property type="match status" value="1"/>
</dbReference>
<dbReference type="PANTHER" id="PTHR18964:SF149">
    <property type="entry name" value="BIFUNCTIONAL UDP-N-ACETYLGLUCOSAMINE 2-EPIMERASE_N-ACETYLMANNOSAMINE KINASE"/>
    <property type="match status" value="1"/>
</dbReference>
<dbReference type="AlphaFoldDB" id="A0A967K7N4"/>
<gene>
    <name evidence="3" type="ORF">HBA54_15170</name>
</gene>
<comment type="similarity">
    <text evidence="1">Belongs to the ROK (NagC/XylR) family.</text>
</comment>
<dbReference type="Pfam" id="PF13412">
    <property type="entry name" value="HTH_24"/>
    <property type="match status" value="1"/>
</dbReference>
<dbReference type="InterPro" id="IPR000600">
    <property type="entry name" value="ROK"/>
</dbReference>
<name>A0A967K7N4_9PROT</name>
<dbReference type="EMBL" id="JAAQPH010000011">
    <property type="protein sequence ID" value="NIA69943.1"/>
    <property type="molecule type" value="Genomic_DNA"/>
</dbReference>
<organism evidence="3 4">
    <name type="scientific">Pelagibius litoralis</name>
    <dbReference type="NCBI Taxonomy" id="374515"/>
    <lineage>
        <taxon>Bacteria</taxon>
        <taxon>Pseudomonadati</taxon>
        <taxon>Pseudomonadota</taxon>
        <taxon>Alphaproteobacteria</taxon>
        <taxon>Rhodospirillales</taxon>
        <taxon>Rhodovibrionaceae</taxon>
        <taxon>Pelagibius</taxon>
    </lineage>
</organism>
<dbReference type="RefSeq" id="WP_167226061.1">
    <property type="nucleotide sequence ID" value="NZ_JAAQPH010000011.1"/>
</dbReference>
<accession>A0A967K7N4</accession>
<proteinExistence type="inferred from homology"/>
<dbReference type="InterPro" id="IPR036388">
    <property type="entry name" value="WH-like_DNA-bd_sf"/>
</dbReference>
<feature type="region of interest" description="Disordered" evidence="2">
    <location>
        <begin position="1"/>
        <end position="25"/>
    </location>
</feature>
<dbReference type="InterPro" id="IPR043129">
    <property type="entry name" value="ATPase_NBD"/>
</dbReference>
<reference evidence="3" key="1">
    <citation type="submission" date="2020-03" db="EMBL/GenBank/DDBJ databases">
        <title>Genome of Pelagibius litoralis DSM 21314T.</title>
        <authorList>
            <person name="Wang G."/>
        </authorList>
    </citation>
    <scope>NUCLEOTIDE SEQUENCE</scope>
    <source>
        <strain evidence="3">DSM 21314</strain>
    </source>
</reference>
<dbReference type="PROSITE" id="PS50077">
    <property type="entry name" value="HEAT_REPEAT"/>
    <property type="match status" value="1"/>
</dbReference>
<dbReference type="SUPFAM" id="SSF53067">
    <property type="entry name" value="Actin-like ATPase domain"/>
    <property type="match status" value="1"/>
</dbReference>
<dbReference type="CDD" id="cd23763">
    <property type="entry name" value="ASKHA_ATPase_ROK"/>
    <property type="match status" value="1"/>
</dbReference>
<evidence type="ECO:0000313" key="3">
    <source>
        <dbReference type="EMBL" id="NIA69943.1"/>
    </source>
</evidence>
<protein>
    <submittedName>
        <fullName evidence="3">ROK family transcriptional regulator</fullName>
    </submittedName>
</protein>
<dbReference type="Proteomes" id="UP000761264">
    <property type="component" value="Unassembled WGS sequence"/>
</dbReference>